<dbReference type="PANTHER" id="PTHR12323">
    <property type="entry name" value="SR-RELATED CTD ASSOCIATED FACTOR 6"/>
    <property type="match status" value="1"/>
</dbReference>
<dbReference type="EMBL" id="CAWUHB010000030">
    <property type="protein sequence ID" value="CAK7224299.1"/>
    <property type="molecule type" value="Genomic_DNA"/>
</dbReference>
<feature type="domain" description="CID" evidence="2">
    <location>
        <begin position="29"/>
        <end position="195"/>
    </location>
</feature>
<keyword evidence="4" id="KW-1185">Reference proteome</keyword>
<proteinExistence type="predicted"/>
<protein>
    <recommendedName>
        <fullName evidence="2">CID domain-containing protein</fullName>
    </recommendedName>
</protein>
<comment type="caution">
    <text evidence="3">The sequence shown here is derived from an EMBL/GenBank/DDBJ whole genome shotgun (WGS) entry which is preliminary data.</text>
</comment>
<name>A0ABP0BXA2_9PEZI</name>
<reference evidence="3 4" key="1">
    <citation type="submission" date="2024-01" db="EMBL/GenBank/DDBJ databases">
        <authorList>
            <person name="Allen C."/>
            <person name="Tagirdzhanova G."/>
        </authorList>
    </citation>
    <scope>NUCLEOTIDE SEQUENCE [LARGE SCALE GENOMIC DNA]</scope>
</reference>
<organism evidence="3 4">
    <name type="scientific">Sporothrix curviconia</name>
    <dbReference type="NCBI Taxonomy" id="1260050"/>
    <lineage>
        <taxon>Eukaryota</taxon>
        <taxon>Fungi</taxon>
        <taxon>Dikarya</taxon>
        <taxon>Ascomycota</taxon>
        <taxon>Pezizomycotina</taxon>
        <taxon>Sordariomycetes</taxon>
        <taxon>Sordariomycetidae</taxon>
        <taxon>Ophiostomatales</taxon>
        <taxon>Ophiostomataceae</taxon>
        <taxon>Sporothrix</taxon>
    </lineage>
</organism>
<feature type="region of interest" description="Disordered" evidence="1">
    <location>
        <begin position="365"/>
        <end position="445"/>
    </location>
</feature>
<dbReference type="PANTHER" id="PTHR12323:SF0">
    <property type="entry name" value="CALCIUM HOMEOSTASIS ENDOPLASMIC RETICULUM PROTEIN"/>
    <property type="match status" value="1"/>
</dbReference>
<evidence type="ECO:0000259" key="2">
    <source>
        <dbReference type="PROSITE" id="PS51391"/>
    </source>
</evidence>
<evidence type="ECO:0000313" key="4">
    <source>
        <dbReference type="Proteomes" id="UP001642405"/>
    </source>
</evidence>
<dbReference type="Gene3D" id="1.25.40.90">
    <property type="match status" value="1"/>
</dbReference>
<dbReference type="PROSITE" id="PS51391">
    <property type="entry name" value="CID"/>
    <property type="match status" value="1"/>
</dbReference>
<feature type="compositionally biased region" description="Low complexity" evidence="1">
    <location>
        <begin position="215"/>
        <end position="224"/>
    </location>
</feature>
<dbReference type="Pfam" id="PF04818">
    <property type="entry name" value="CID"/>
    <property type="match status" value="1"/>
</dbReference>
<gene>
    <name evidence="3" type="ORF">SCUCBS95973_005470</name>
</gene>
<dbReference type="Proteomes" id="UP001642405">
    <property type="component" value="Unassembled WGS sequence"/>
</dbReference>
<accession>A0ABP0BXA2</accession>
<feature type="region of interest" description="Disordered" evidence="1">
    <location>
        <begin position="203"/>
        <end position="224"/>
    </location>
</feature>
<sequence>MPATSAAAELAIAKASLTAVLLRPDPAPCPRADIDEFARQLTLTAARCSPANVQTCKRWMLQHVTPSSARTAAVGRYLVALANSFSPTAPTSTKRADKSTKETSSRRKRLHLLYIINDVLFHVTFRSGHDNGRTKSPFTTSIEPFLEPLVSSVAAFVRAPKQLAKIRSLLDLWAEKHYVADNVLARLRTAVDEGPRLAEEKLQKDREGNELQKTSSASASVAAAAAPRTGKEAPFLLPALHGDPSTPWYDLPAANWLAVLEPNSTRPMNPAALKPLQMTPGPAPPALVASVQALLADVNRMFCDDGEAGAGDHARNPGTSDTIQMDSDVDALGEHIEIDVLSGDITGGDTYYGWSRAFCKSMKERQRRRQRGHNDPDLDLPDADHDNRGRRQDNRGDNKGQGQGQGRREDDSQSSSLSSPKPAFKKRPRRCSSTQAQPELEQKSQ</sequence>
<evidence type="ECO:0000256" key="1">
    <source>
        <dbReference type="SAM" id="MobiDB-lite"/>
    </source>
</evidence>
<feature type="compositionally biased region" description="Basic and acidic residues" evidence="1">
    <location>
        <begin position="372"/>
        <end position="398"/>
    </location>
</feature>
<dbReference type="InterPro" id="IPR008942">
    <property type="entry name" value="ENTH_VHS"/>
</dbReference>
<dbReference type="InterPro" id="IPR006569">
    <property type="entry name" value="CID_dom"/>
</dbReference>
<evidence type="ECO:0000313" key="3">
    <source>
        <dbReference type="EMBL" id="CAK7224299.1"/>
    </source>
</evidence>